<dbReference type="Gene3D" id="2.20.140.10">
    <property type="entry name" value="WGR domain"/>
    <property type="match status" value="1"/>
</dbReference>
<evidence type="ECO:0000259" key="1">
    <source>
        <dbReference type="PROSITE" id="PS51977"/>
    </source>
</evidence>
<protein>
    <submittedName>
        <fullName evidence="2">WGR domain-containing protein</fullName>
    </submittedName>
</protein>
<gene>
    <name evidence="2" type="ORF">GU927_013010</name>
</gene>
<evidence type="ECO:0000313" key="2">
    <source>
        <dbReference type="EMBL" id="MBU9698765.1"/>
    </source>
</evidence>
<dbReference type="Pfam" id="PF05406">
    <property type="entry name" value="WGR"/>
    <property type="match status" value="1"/>
</dbReference>
<dbReference type="SUPFAM" id="SSF142921">
    <property type="entry name" value="WGR domain-like"/>
    <property type="match status" value="1"/>
</dbReference>
<dbReference type="EMBL" id="JAAATX020000009">
    <property type="protein sequence ID" value="MBU9698765.1"/>
    <property type="molecule type" value="Genomic_DNA"/>
</dbReference>
<feature type="domain" description="WGR" evidence="1">
    <location>
        <begin position="7"/>
        <end position="86"/>
    </location>
</feature>
<accession>A0ABS6J4T6</accession>
<dbReference type="SMART" id="SM00773">
    <property type="entry name" value="WGR"/>
    <property type="match status" value="1"/>
</dbReference>
<organism evidence="2 3">
    <name type="scientific">Paragemmobacter amnigenus</name>
    <dbReference type="NCBI Taxonomy" id="2852097"/>
    <lineage>
        <taxon>Bacteria</taxon>
        <taxon>Pseudomonadati</taxon>
        <taxon>Pseudomonadota</taxon>
        <taxon>Alphaproteobacteria</taxon>
        <taxon>Rhodobacterales</taxon>
        <taxon>Paracoccaceae</taxon>
        <taxon>Paragemmobacter</taxon>
    </lineage>
</organism>
<reference evidence="2 3" key="1">
    <citation type="submission" date="2021-06" db="EMBL/GenBank/DDBJ databases">
        <title>Rhodobacteraceae bacterium strain HSP-20.</title>
        <authorList>
            <person name="Chen W.-M."/>
        </authorList>
    </citation>
    <scope>NUCLEOTIDE SEQUENCE [LARGE SCALE GENOMIC DNA]</scope>
    <source>
        <strain evidence="2 3">HSP-20</strain>
    </source>
</reference>
<dbReference type="RefSeq" id="WP_161762892.1">
    <property type="nucleotide sequence ID" value="NZ_JAAATX020000009.1"/>
</dbReference>
<dbReference type="Proteomes" id="UP000731907">
    <property type="component" value="Unassembled WGS sequence"/>
</dbReference>
<dbReference type="InterPro" id="IPR036930">
    <property type="entry name" value="WGR_dom_sf"/>
</dbReference>
<dbReference type="CDD" id="cd07996">
    <property type="entry name" value="WGR_MMR_like"/>
    <property type="match status" value="1"/>
</dbReference>
<dbReference type="InterPro" id="IPR008893">
    <property type="entry name" value="WGR_domain"/>
</dbReference>
<name>A0ABS6J4T6_9RHOB</name>
<keyword evidence="3" id="KW-1185">Reference proteome</keyword>
<proteinExistence type="predicted"/>
<comment type="caution">
    <text evidence="2">The sequence shown here is derived from an EMBL/GenBank/DDBJ whole genome shotgun (WGS) entry which is preliminary data.</text>
</comment>
<evidence type="ECO:0000313" key="3">
    <source>
        <dbReference type="Proteomes" id="UP000731907"/>
    </source>
</evidence>
<dbReference type="InterPro" id="IPR049809">
    <property type="entry name" value="YehF/YfeS-like_WGR"/>
</dbReference>
<sequence length="86" mass="10029">MSASSDQFEVFPRLLHLRRLDPARNMRRYYRMAIESDLFGKSSLVREWGRIGSRGQMLVETHSDEGQAVNALMKLARAKERKGYVR</sequence>
<dbReference type="PROSITE" id="PS51977">
    <property type="entry name" value="WGR"/>
    <property type="match status" value="1"/>
</dbReference>